<dbReference type="Gene3D" id="3.20.20.70">
    <property type="entry name" value="Aldolase class I"/>
    <property type="match status" value="1"/>
</dbReference>
<organism evidence="5 6">
    <name type="scientific">Helicocarpus griseus UAMH5409</name>
    <dbReference type="NCBI Taxonomy" id="1447875"/>
    <lineage>
        <taxon>Eukaryota</taxon>
        <taxon>Fungi</taxon>
        <taxon>Dikarya</taxon>
        <taxon>Ascomycota</taxon>
        <taxon>Pezizomycotina</taxon>
        <taxon>Eurotiomycetes</taxon>
        <taxon>Eurotiomycetidae</taxon>
        <taxon>Onygenales</taxon>
        <taxon>Ajellomycetaceae</taxon>
        <taxon>Helicocarpus</taxon>
    </lineage>
</organism>
<dbReference type="SUPFAM" id="SSF51395">
    <property type="entry name" value="FMN-linked oxidoreductases"/>
    <property type="match status" value="1"/>
</dbReference>
<dbReference type="EMBL" id="PDNB01000084">
    <property type="protein sequence ID" value="PGH10651.1"/>
    <property type="molecule type" value="Genomic_DNA"/>
</dbReference>
<dbReference type="PANTHER" id="PTHR22893:SF93">
    <property type="entry name" value="HYPOTHETICAL OXIDOREDUCTASE (EUROFUNG)"/>
    <property type="match status" value="1"/>
</dbReference>
<dbReference type="GO" id="GO:0005829">
    <property type="term" value="C:cytosol"/>
    <property type="evidence" value="ECO:0007669"/>
    <property type="project" value="UniProtKB-ARBA"/>
</dbReference>
<accession>A0A2B7XPF4</accession>
<evidence type="ECO:0000313" key="5">
    <source>
        <dbReference type="EMBL" id="PGH10651.1"/>
    </source>
</evidence>
<dbReference type="CDD" id="cd02933">
    <property type="entry name" value="OYE_like_FMN"/>
    <property type="match status" value="1"/>
</dbReference>
<dbReference type="AlphaFoldDB" id="A0A2B7XPF4"/>
<evidence type="ECO:0000256" key="1">
    <source>
        <dbReference type="ARBA" id="ARBA00001917"/>
    </source>
</evidence>
<evidence type="ECO:0000259" key="4">
    <source>
        <dbReference type="Pfam" id="PF00724"/>
    </source>
</evidence>
<dbReference type="Pfam" id="PF00724">
    <property type="entry name" value="Oxidored_FMN"/>
    <property type="match status" value="1"/>
</dbReference>
<dbReference type="PANTHER" id="PTHR22893">
    <property type="entry name" value="NADH OXIDOREDUCTASE-RELATED"/>
    <property type="match status" value="1"/>
</dbReference>
<sequence>MTVQNSATIDASVREKSMLFQPLKIGELELQHRVIQAPMTRSRGVPLNSESTPENPNRAWYPGDLMVNFYGQRATKGGLIISEGMPPSLESNGMPGVSGLWLPEQEAGWKRVVDAIHEKGGYVFGQIWHAGRTTIPQMTGSPTLCPSATVWDCPTETYMHPPVGSTERVRIADHPPIEMTVPHIKKTIQDYVTLAKKAREIGFDGLEVHAGNGYLPEQFLSTNINKRTDEYGGSIEKNCTFTLELMDELSKAIGEEHLGVRLTPFGMMGQARSEKRIEIWSHLCENLAKRHPNLGYVHFIEPRYEQAISYEDKDKYLASQGLTGVTLEPFRKLLGSIPVICAGGFNNKTAWGVIESGKYDGLVFGRPFVSNPDFVHRLRNGIPLSPPDPSRFFGPFPDDNAIGYCDYPTAEEKMPEVVETPEEWPQIKTVFQ</sequence>
<dbReference type="InterPro" id="IPR001155">
    <property type="entry name" value="OxRdtase_FMN_N"/>
</dbReference>
<comment type="similarity">
    <text evidence="2">Belongs to the NADH:flavin oxidoreductase/NADH oxidase family.</text>
</comment>
<dbReference type="GO" id="GO:0010181">
    <property type="term" value="F:FMN binding"/>
    <property type="evidence" value="ECO:0007669"/>
    <property type="project" value="InterPro"/>
</dbReference>
<name>A0A2B7XPF4_9EURO</name>
<dbReference type="GO" id="GO:0016628">
    <property type="term" value="F:oxidoreductase activity, acting on the CH-CH group of donors, NAD or NADP as acceptor"/>
    <property type="evidence" value="ECO:0007669"/>
    <property type="project" value="UniProtKB-ARBA"/>
</dbReference>
<feature type="domain" description="NADH:flavin oxidoreductase/NADH oxidase N-terminal" evidence="4">
    <location>
        <begin position="19"/>
        <end position="384"/>
    </location>
</feature>
<comment type="cofactor">
    <cofactor evidence="1">
        <name>FMN</name>
        <dbReference type="ChEBI" id="CHEBI:58210"/>
    </cofactor>
</comment>
<keyword evidence="3" id="KW-0560">Oxidoreductase</keyword>
<dbReference type="Proteomes" id="UP000223968">
    <property type="component" value="Unassembled WGS sequence"/>
</dbReference>
<comment type="caution">
    <text evidence="5">The sequence shown here is derived from an EMBL/GenBank/DDBJ whole genome shotgun (WGS) entry which is preliminary data.</text>
</comment>
<evidence type="ECO:0000256" key="2">
    <source>
        <dbReference type="ARBA" id="ARBA00005979"/>
    </source>
</evidence>
<evidence type="ECO:0000313" key="6">
    <source>
        <dbReference type="Proteomes" id="UP000223968"/>
    </source>
</evidence>
<keyword evidence="6" id="KW-1185">Reference proteome</keyword>
<dbReference type="STRING" id="1447875.A0A2B7XPF4"/>
<evidence type="ECO:0000256" key="3">
    <source>
        <dbReference type="ARBA" id="ARBA00023002"/>
    </source>
</evidence>
<proteinExistence type="inferred from homology"/>
<gene>
    <name evidence="5" type="ORF">AJ79_05365</name>
</gene>
<reference evidence="5 6" key="1">
    <citation type="submission" date="2017-10" db="EMBL/GenBank/DDBJ databases">
        <title>Comparative genomics in systemic dimorphic fungi from Ajellomycetaceae.</title>
        <authorList>
            <person name="Munoz J.F."/>
            <person name="Mcewen J.G."/>
            <person name="Clay O.K."/>
            <person name="Cuomo C.A."/>
        </authorList>
    </citation>
    <scope>NUCLEOTIDE SEQUENCE [LARGE SCALE GENOMIC DNA]</scope>
    <source>
        <strain evidence="5 6">UAMH5409</strain>
    </source>
</reference>
<dbReference type="InterPro" id="IPR013785">
    <property type="entry name" value="Aldolase_TIM"/>
</dbReference>
<protein>
    <recommendedName>
        <fullName evidence="4">NADH:flavin oxidoreductase/NADH oxidase N-terminal domain-containing protein</fullName>
    </recommendedName>
</protein>
<dbReference type="OrthoDB" id="276546at2759"/>
<dbReference type="FunFam" id="3.20.20.70:FF:000059">
    <property type="entry name" value="N-ethylmaleimide reductase, FMN-linked"/>
    <property type="match status" value="1"/>
</dbReference>
<dbReference type="InterPro" id="IPR045247">
    <property type="entry name" value="Oye-like"/>
</dbReference>